<dbReference type="OrthoDB" id="357991at2"/>
<accession>A0A0L8AJV3</accession>
<dbReference type="PATRIC" id="fig|1566026.4.peg.282"/>
<protein>
    <recommendedName>
        <fullName evidence="3">Aminopeptidase</fullName>
    </recommendedName>
</protein>
<evidence type="ECO:0000313" key="1">
    <source>
        <dbReference type="EMBL" id="KOF02644.1"/>
    </source>
</evidence>
<dbReference type="Pfam" id="PF10023">
    <property type="entry name" value="Aminopep"/>
    <property type="match status" value="1"/>
</dbReference>
<name>A0A0L8AJV3_9BACT</name>
<dbReference type="Proteomes" id="UP000036908">
    <property type="component" value="Unassembled WGS sequence"/>
</dbReference>
<evidence type="ECO:0000313" key="2">
    <source>
        <dbReference type="Proteomes" id="UP000036908"/>
    </source>
</evidence>
<proteinExistence type="predicted"/>
<organism evidence="1 2">
    <name type="scientific">Roseivirga seohaensis subsp. aquiponti</name>
    <dbReference type="NCBI Taxonomy" id="1566026"/>
    <lineage>
        <taxon>Bacteria</taxon>
        <taxon>Pseudomonadati</taxon>
        <taxon>Bacteroidota</taxon>
        <taxon>Cytophagia</taxon>
        <taxon>Cytophagales</taxon>
        <taxon>Roseivirgaceae</taxon>
        <taxon>Roseivirga</taxon>
    </lineage>
</organism>
<dbReference type="EMBL" id="JSVA01000010">
    <property type="protein sequence ID" value="KOF02644.1"/>
    <property type="molecule type" value="Genomic_DNA"/>
</dbReference>
<sequence>MKKWLKRIGLGVITLIIVFCVWNFQLIRYGLFQLKGQLHVVNNTVPLDEFIENPQTPDSLRQKALLVNQIRSFAFDSLGINYSENYTEIFDQQGKASMYVVTACAPYSFTPKTWKFPIVGSFPYKGFFDRQKAVDLANEIKAKDSLDVGVRTAGGWSTLGWFKDPILSNMLNRSEGDLASLLIHELTHGTLFVKDSVTFNENLASFIGDRGAIMYLSSKYGKNSPEVSQYQSEIADEELFKAYILKAAKALDSLYTSIKELPASEKKELKKNKIDQIRTNFDTLGFKSEVYKGFFETYVPNNTFFMSYLRYNSQQQVLQDELNLKYKGDLKRYLEYLKSKYPSL</sequence>
<gene>
    <name evidence="1" type="ORF">OB69_09990</name>
</gene>
<dbReference type="RefSeq" id="WP_053223581.1">
    <property type="nucleotide sequence ID" value="NZ_JSVA01000010.1"/>
</dbReference>
<reference evidence="2" key="1">
    <citation type="submission" date="2014-11" db="EMBL/GenBank/DDBJ databases">
        <title>Genome sequencing of Roseivirga sp. D-25.</title>
        <authorList>
            <person name="Selvaratnam C."/>
            <person name="Thevarajoo S."/>
            <person name="Goh K.M."/>
            <person name="Eee R."/>
            <person name="Chan K.-G."/>
            <person name="Chong C.S."/>
        </authorList>
    </citation>
    <scope>NUCLEOTIDE SEQUENCE [LARGE SCALE GENOMIC DNA]</scope>
    <source>
        <strain evidence="2">D-25</strain>
    </source>
</reference>
<evidence type="ECO:0008006" key="3">
    <source>
        <dbReference type="Google" id="ProtNLM"/>
    </source>
</evidence>
<keyword evidence="2" id="KW-1185">Reference proteome</keyword>
<dbReference type="InterPro" id="IPR014553">
    <property type="entry name" value="Aminopept"/>
</dbReference>
<comment type="caution">
    <text evidence="1">The sequence shown here is derived from an EMBL/GenBank/DDBJ whole genome shotgun (WGS) entry which is preliminary data.</text>
</comment>
<dbReference type="AlphaFoldDB" id="A0A0L8AJV3"/>